<dbReference type="InterPro" id="IPR036162">
    <property type="entry name" value="Resolvase-like_N_sf"/>
</dbReference>
<dbReference type="GO" id="GO:0003677">
    <property type="term" value="F:DNA binding"/>
    <property type="evidence" value="ECO:0007669"/>
    <property type="project" value="InterPro"/>
</dbReference>
<dbReference type="InterPro" id="IPR038109">
    <property type="entry name" value="DNA_bind_recomb_sf"/>
</dbReference>
<dbReference type="Pfam" id="PF07508">
    <property type="entry name" value="Recombinase"/>
    <property type="match status" value="1"/>
</dbReference>
<organism evidence="4 5">
    <name type="scientific">Paracoccus lutimaris</name>
    <dbReference type="NCBI Taxonomy" id="1490030"/>
    <lineage>
        <taxon>Bacteria</taxon>
        <taxon>Pseudomonadati</taxon>
        <taxon>Pseudomonadota</taxon>
        <taxon>Alphaproteobacteria</taxon>
        <taxon>Rhodobacterales</taxon>
        <taxon>Paracoccaceae</taxon>
        <taxon>Paracoccus</taxon>
    </lineage>
</organism>
<dbReference type="SUPFAM" id="SSF53041">
    <property type="entry name" value="Resolvase-like"/>
    <property type="match status" value="1"/>
</dbReference>
<evidence type="ECO:0000313" key="5">
    <source>
        <dbReference type="Proteomes" id="UP000253345"/>
    </source>
</evidence>
<dbReference type="InterPro" id="IPR025827">
    <property type="entry name" value="Zn_ribbon_recom_dom"/>
</dbReference>
<dbReference type="PROSITE" id="PS51736">
    <property type="entry name" value="RECOMBINASES_3"/>
    <property type="match status" value="1"/>
</dbReference>
<feature type="domain" description="Recombinase" evidence="3">
    <location>
        <begin position="154"/>
        <end position="297"/>
    </location>
</feature>
<sequence length="593" mass="65191">MTQPPLRVAIYARFSTDKQRDASIEDQADSCRELAAREGWEVVATYHDRATSGASMFRPGIEALQRDAKAGRFEIVLAEAMDRLSRKLADIAKFHERMDHQGIEIHTLTEGKVDAMLIGMKGTMNQILLRDIGIKTHRGQKGRVRAGKLAGGNAYGYDVLPGISVNGKLEHGDRAVNRIEAEVVRRIFEDYAQGISAGKIAEALNLEKIPGPRGGFWGTSTILGNRERGTGILNNELYVGRLVWNRLHYSKDPDTGKRNSRQNSEDRVTSVAVPHLRIIDDALWDQVKARQRAMKTKNSDVPIWDRRRPKFLFSGLMTCGCCGGGFSKVSKDGFGCSTARKKGAAACTNMAVIKQKDLEGRALSALEHHLMDEEAVRIFCEEYAAERNRLQATRAAGRAELERELKQVSTDHKKLVDAIIAGVPAEQVKDRMIELDARRKDLERQLSTSPAPDPIRIHPGMAQTYRARISQLIAGLSEAERMDEAKEALRALIEKVELVPFSTEESQTGKPGLAIHLHGALASLLRLACGQSVHEIVEAAAQTKKAPRKAGRDAAISSASAKADSQHADTIGELVLVAGTCSHRNLPELKCAV</sequence>
<dbReference type="Pfam" id="PF13408">
    <property type="entry name" value="Zn_ribbon_recom"/>
    <property type="match status" value="1"/>
</dbReference>
<feature type="domain" description="Resolvase/invertase-type recombinase catalytic" evidence="2">
    <location>
        <begin position="7"/>
        <end position="155"/>
    </location>
</feature>
<name>A0A368YKF3_9RHOB</name>
<dbReference type="Gene3D" id="3.90.1750.20">
    <property type="entry name" value="Putative Large Serine Recombinase, Chain B, Domain 2"/>
    <property type="match status" value="1"/>
</dbReference>
<dbReference type="GO" id="GO:0000150">
    <property type="term" value="F:DNA strand exchange activity"/>
    <property type="evidence" value="ECO:0007669"/>
    <property type="project" value="InterPro"/>
</dbReference>
<dbReference type="Proteomes" id="UP000253345">
    <property type="component" value="Unassembled WGS sequence"/>
</dbReference>
<dbReference type="PANTHER" id="PTHR30461:SF23">
    <property type="entry name" value="DNA RECOMBINASE-RELATED"/>
    <property type="match status" value="1"/>
</dbReference>
<protein>
    <submittedName>
        <fullName evidence="4">DNA invertase Pin-like site-specific DNA recombinase</fullName>
    </submittedName>
</protein>
<dbReference type="PROSITE" id="PS51737">
    <property type="entry name" value="RECOMBINASE_DNA_BIND"/>
    <property type="match status" value="1"/>
</dbReference>
<dbReference type="SMART" id="SM00857">
    <property type="entry name" value="Resolvase"/>
    <property type="match status" value="1"/>
</dbReference>
<comment type="caution">
    <text evidence="4">The sequence shown here is derived from an EMBL/GenBank/DDBJ whole genome shotgun (WGS) entry which is preliminary data.</text>
</comment>
<keyword evidence="5" id="KW-1185">Reference proteome</keyword>
<dbReference type="RefSeq" id="WP_245948773.1">
    <property type="nucleotide sequence ID" value="NZ_QPJL01000018.1"/>
</dbReference>
<dbReference type="Gene3D" id="3.40.50.1390">
    <property type="entry name" value="Resolvase, N-terminal catalytic domain"/>
    <property type="match status" value="1"/>
</dbReference>
<proteinExistence type="predicted"/>
<feature type="coiled-coil region" evidence="1">
    <location>
        <begin position="398"/>
        <end position="445"/>
    </location>
</feature>
<dbReference type="Pfam" id="PF00239">
    <property type="entry name" value="Resolvase"/>
    <property type="match status" value="1"/>
</dbReference>
<evidence type="ECO:0000259" key="3">
    <source>
        <dbReference type="PROSITE" id="PS51737"/>
    </source>
</evidence>
<evidence type="ECO:0000313" key="4">
    <source>
        <dbReference type="EMBL" id="RCW80723.1"/>
    </source>
</evidence>
<reference evidence="4 5" key="1">
    <citation type="submission" date="2018-07" db="EMBL/GenBank/DDBJ databases">
        <title>Genomic Encyclopedia of Type Strains, Phase III (KMG-III): the genomes of soil and plant-associated and newly described type strains.</title>
        <authorList>
            <person name="Whitman W."/>
        </authorList>
    </citation>
    <scope>NUCLEOTIDE SEQUENCE [LARGE SCALE GENOMIC DNA]</scope>
    <source>
        <strain evidence="4 5">CECT 8525</strain>
    </source>
</reference>
<evidence type="ECO:0000259" key="2">
    <source>
        <dbReference type="PROSITE" id="PS51736"/>
    </source>
</evidence>
<accession>A0A368YKF3</accession>
<dbReference type="AlphaFoldDB" id="A0A368YKF3"/>
<dbReference type="PANTHER" id="PTHR30461">
    <property type="entry name" value="DNA-INVERTASE FROM LAMBDOID PROPHAGE"/>
    <property type="match status" value="1"/>
</dbReference>
<dbReference type="InterPro" id="IPR006119">
    <property type="entry name" value="Resolv_N"/>
</dbReference>
<dbReference type="CDD" id="cd00338">
    <property type="entry name" value="Ser_Recombinase"/>
    <property type="match status" value="1"/>
</dbReference>
<keyword evidence="1" id="KW-0175">Coiled coil</keyword>
<dbReference type="InterPro" id="IPR011109">
    <property type="entry name" value="DNA_bind_recombinase_dom"/>
</dbReference>
<dbReference type="InterPro" id="IPR050639">
    <property type="entry name" value="SSR_resolvase"/>
</dbReference>
<dbReference type="EMBL" id="QPJL01000018">
    <property type="protein sequence ID" value="RCW80723.1"/>
    <property type="molecule type" value="Genomic_DNA"/>
</dbReference>
<evidence type="ECO:0000256" key="1">
    <source>
        <dbReference type="SAM" id="Coils"/>
    </source>
</evidence>
<gene>
    <name evidence="4" type="ORF">DFP89_11840</name>
</gene>